<proteinExistence type="predicted"/>
<feature type="region of interest" description="Disordered" evidence="1">
    <location>
        <begin position="1"/>
        <end position="44"/>
    </location>
</feature>
<dbReference type="AlphaFoldDB" id="A0A9D3YGY9"/>
<organism evidence="2 3">
    <name type="scientific">Dreissena polymorpha</name>
    <name type="common">Zebra mussel</name>
    <name type="synonym">Mytilus polymorpha</name>
    <dbReference type="NCBI Taxonomy" id="45954"/>
    <lineage>
        <taxon>Eukaryota</taxon>
        <taxon>Metazoa</taxon>
        <taxon>Spiralia</taxon>
        <taxon>Lophotrochozoa</taxon>
        <taxon>Mollusca</taxon>
        <taxon>Bivalvia</taxon>
        <taxon>Autobranchia</taxon>
        <taxon>Heteroconchia</taxon>
        <taxon>Euheterodonta</taxon>
        <taxon>Imparidentia</taxon>
        <taxon>Neoheterodontei</taxon>
        <taxon>Myida</taxon>
        <taxon>Dreissenoidea</taxon>
        <taxon>Dreissenidae</taxon>
        <taxon>Dreissena</taxon>
    </lineage>
</organism>
<sequence length="142" mass="14509">MDILDEALDGSQGKDDSNSDDVQITQGPDDESSGLPPGTTLAIDPNNLHQYQFRTDQGGVTYRVVQVASGDGSDGHAQVAAFASGSQVIQSPFGGGSPNGDSEGNAQFTYFPTAGDVVTSQAGACGGPAQAVLTKVGEDQFR</sequence>
<name>A0A9D3YGY9_DREPO</name>
<dbReference type="EMBL" id="JAIWYP010000015">
    <property type="protein sequence ID" value="KAH3700424.1"/>
    <property type="molecule type" value="Genomic_DNA"/>
</dbReference>
<reference evidence="2" key="2">
    <citation type="submission" date="2020-11" db="EMBL/GenBank/DDBJ databases">
        <authorList>
            <person name="McCartney M.A."/>
            <person name="Auch B."/>
            <person name="Kono T."/>
            <person name="Mallez S."/>
            <person name="Becker A."/>
            <person name="Gohl D.M."/>
            <person name="Silverstein K.A.T."/>
            <person name="Koren S."/>
            <person name="Bechman K.B."/>
            <person name="Herman A."/>
            <person name="Abrahante J.E."/>
            <person name="Garbe J."/>
        </authorList>
    </citation>
    <scope>NUCLEOTIDE SEQUENCE</scope>
    <source>
        <strain evidence="2">Duluth1</strain>
        <tissue evidence="2">Whole animal</tissue>
    </source>
</reference>
<gene>
    <name evidence="2" type="ORF">DPMN_075400</name>
</gene>
<dbReference type="Proteomes" id="UP000828390">
    <property type="component" value="Unassembled WGS sequence"/>
</dbReference>
<evidence type="ECO:0000313" key="3">
    <source>
        <dbReference type="Proteomes" id="UP000828390"/>
    </source>
</evidence>
<reference evidence="2" key="1">
    <citation type="journal article" date="2019" name="bioRxiv">
        <title>The Genome of the Zebra Mussel, Dreissena polymorpha: A Resource for Invasive Species Research.</title>
        <authorList>
            <person name="McCartney M.A."/>
            <person name="Auch B."/>
            <person name="Kono T."/>
            <person name="Mallez S."/>
            <person name="Zhang Y."/>
            <person name="Obille A."/>
            <person name="Becker A."/>
            <person name="Abrahante J.E."/>
            <person name="Garbe J."/>
            <person name="Badalamenti J.P."/>
            <person name="Herman A."/>
            <person name="Mangelson H."/>
            <person name="Liachko I."/>
            <person name="Sullivan S."/>
            <person name="Sone E.D."/>
            <person name="Koren S."/>
            <person name="Silverstein K.A.T."/>
            <person name="Beckman K.B."/>
            <person name="Gohl D.M."/>
        </authorList>
    </citation>
    <scope>NUCLEOTIDE SEQUENCE</scope>
    <source>
        <strain evidence="2">Duluth1</strain>
        <tissue evidence="2">Whole animal</tissue>
    </source>
</reference>
<accession>A0A9D3YGY9</accession>
<keyword evidence="3" id="KW-1185">Reference proteome</keyword>
<evidence type="ECO:0000256" key="1">
    <source>
        <dbReference type="SAM" id="MobiDB-lite"/>
    </source>
</evidence>
<protein>
    <submittedName>
        <fullName evidence="2">Uncharacterized protein</fullName>
    </submittedName>
</protein>
<comment type="caution">
    <text evidence="2">The sequence shown here is derived from an EMBL/GenBank/DDBJ whole genome shotgun (WGS) entry which is preliminary data.</text>
</comment>
<evidence type="ECO:0000313" key="2">
    <source>
        <dbReference type="EMBL" id="KAH3700424.1"/>
    </source>
</evidence>